<dbReference type="InterPro" id="IPR036291">
    <property type="entry name" value="NAD(P)-bd_dom_sf"/>
</dbReference>
<evidence type="ECO:0000313" key="6">
    <source>
        <dbReference type="Proteomes" id="UP001500266"/>
    </source>
</evidence>
<comment type="caution">
    <text evidence="5">The sequence shown here is derived from an EMBL/GenBank/DDBJ whole genome shotgun (WGS) entry which is preliminary data.</text>
</comment>
<dbReference type="Gene3D" id="3.40.50.720">
    <property type="entry name" value="NAD(P)-binding Rossmann-like Domain"/>
    <property type="match status" value="1"/>
</dbReference>
<feature type="transmembrane region" description="Helical" evidence="4">
    <location>
        <begin position="320"/>
        <end position="341"/>
    </location>
</feature>
<evidence type="ECO:0000256" key="1">
    <source>
        <dbReference type="ARBA" id="ARBA00006484"/>
    </source>
</evidence>
<dbReference type="Pfam" id="PF00106">
    <property type="entry name" value="adh_short"/>
    <property type="match status" value="1"/>
</dbReference>
<dbReference type="EMBL" id="BAABDO010000009">
    <property type="protein sequence ID" value="GAA4131459.1"/>
    <property type="molecule type" value="Genomic_DNA"/>
</dbReference>
<evidence type="ECO:0000256" key="4">
    <source>
        <dbReference type="SAM" id="Phobius"/>
    </source>
</evidence>
<dbReference type="RefSeq" id="WP_345017869.1">
    <property type="nucleotide sequence ID" value="NZ_BAABDO010000009.1"/>
</dbReference>
<comment type="similarity">
    <text evidence="1">Belongs to the short-chain dehydrogenases/reductases (SDR) family.</text>
</comment>
<dbReference type="SUPFAM" id="SSF51735">
    <property type="entry name" value="NAD(P)-binding Rossmann-fold domains"/>
    <property type="match status" value="1"/>
</dbReference>
<keyword evidence="4" id="KW-1133">Transmembrane helix</keyword>
<evidence type="ECO:0000313" key="5">
    <source>
        <dbReference type="EMBL" id="GAA4131459.1"/>
    </source>
</evidence>
<protein>
    <submittedName>
        <fullName evidence="5">SDR family oxidoreductase</fullName>
    </submittedName>
</protein>
<gene>
    <name evidence="5" type="ORF">GCM10022416_10170</name>
</gene>
<dbReference type="InterPro" id="IPR020904">
    <property type="entry name" value="Sc_DH/Rdtase_CS"/>
</dbReference>
<keyword evidence="4" id="KW-0812">Transmembrane</keyword>
<feature type="region of interest" description="Disordered" evidence="3">
    <location>
        <begin position="267"/>
        <end position="289"/>
    </location>
</feature>
<evidence type="ECO:0000256" key="2">
    <source>
        <dbReference type="ARBA" id="ARBA00023002"/>
    </source>
</evidence>
<dbReference type="NCBIfam" id="NF005495">
    <property type="entry name" value="PRK07109.1"/>
    <property type="match status" value="1"/>
</dbReference>
<evidence type="ECO:0000256" key="3">
    <source>
        <dbReference type="SAM" id="MobiDB-lite"/>
    </source>
</evidence>
<name>A0ABP7Y6M7_9ACTN</name>
<accession>A0ABP7Y6M7</accession>
<dbReference type="InterPro" id="IPR002347">
    <property type="entry name" value="SDR_fam"/>
</dbReference>
<dbReference type="PANTHER" id="PTHR44196">
    <property type="entry name" value="DEHYDROGENASE/REDUCTASE SDR FAMILY MEMBER 7B"/>
    <property type="match status" value="1"/>
</dbReference>
<proteinExistence type="inferred from homology"/>
<organism evidence="5 6">
    <name type="scientific">Actinomadura keratinilytica</name>
    <dbReference type="NCBI Taxonomy" id="547461"/>
    <lineage>
        <taxon>Bacteria</taxon>
        <taxon>Bacillati</taxon>
        <taxon>Actinomycetota</taxon>
        <taxon>Actinomycetes</taxon>
        <taxon>Streptosporangiales</taxon>
        <taxon>Thermomonosporaceae</taxon>
        <taxon>Actinomadura</taxon>
    </lineage>
</organism>
<reference evidence="6" key="1">
    <citation type="journal article" date="2019" name="Int. J. Syst. Evol. Microbiol.">
        <title>The Global Catalogue of Microorganisms (GCM) 10K type strain sequencing project: providing services to taxonomists for standard genome sequencing and annotation.</title>
        <authorList>
            <consortium name="The Broad Institute Genomics Platform"/>
            <consortium name="The Broad Institute Genome Sequencing Center for Infectious Disease"/>
            <person name="Wu L."/>
            <person name="Ma J."/>
        </authorList>
    </citation>
    <scope>NUCLEOTIDE SEQUENCE [LARGE SCALE GENOMIC DNA]</scope>
    <source>
        <strain evidence="6">JCM 17316</strain>
    </source>
</reference>
<keyword evidence="6" id="KW-1185">Reference proteome</keyword>
<dbReference type="Proteomes" id="UP001500266">
    <property type="component" value="Unassembled WGS sequence"/>
</dbReference>
<sequence length="344" mass="37207">MAEDFTGQTVVITGASAGIGRATALRFAGLGAKVALLARGREGLRAAAVEAQEAGGPGNALPISCDMADFAQVRRAADRVERELGRIDVWVNVAFSSVFAEFRDITPEEFRRVTEVTYLGFVHGTRTALEHMMPRDRGVIVQTGSALAKRGIPLQSAYCGAKHAVQGFYESLRCEMLHQGTGVRMTMVHMPAVNTPQFDWVLSRLPRYAQPVPPIYQPEIAARALTFAAAHPRRREYWVGASTVGTLLADRIIPALLDRYLARTGYASQQTDRPRAPTAPANLWEPADDTDGRDYGAHGAFDDRAHGRSPQLWLSRHRRGLGLAGLAGGAAVGAVAADLLVGRR</sequence>
<dbReference type="PANTHER" id="PTHR44196:SF1">
    <property type="entry name" value="DEHYDROGENASE_REDUCTASE SDR FAMILY MEMBER 7B"/>
    <property type="match status" value="1"/>
</dbReference>
<dbReference type="PROSITE" id="PS00061">
    <property type="entry name" value="ADH_SHORT"/>
    <property type="match status" value="1"/>
</dbReference>
<keyword evidence="2" id="KW-0560">Oxidoreductase</keyword>
<keyword evidence="4" id="KW-0472">Membrane</keyword>
<dbReference type="PRINTS" id="PR00081">
    <property type="entry name" value="GDHRDH"/>
</dbReference>